<evidence type="ECO:0000256" key="3">
    <source>
        <dbReference type="ARBA" id="ARBA00022723"/>
    </source>
</evidence>
<dbReference type="PROSITE" id="PS01302">
    <property type="entry name" value="UPF0758"/>
    <property type="match status" value="1"/>
</dbReference>
<dbReference type="GO" id="GO:0008237">
    <property type="term" value="F:metallopeptidase activity"/>
    <property type="evidence" value="ECO:0007669"/>
    <property type="project" value="UniProtKB-KW"/>
</dbReference>
<dbReference type="AlphaFoldDB" id="A0A1M5WMM1"/>
<dbReference type="SUPFAM" id="SSF102712">
    <property type="entry name" value="JAB1/MPN domain"/>
    <property type="match status" value="1"/>
</dbReference>
<dbReference type="NCBIfam" id="TIGR00608">
    <property type="entry name" value="radc"/>
    <property type="match status" value="1"/>
</dbReference>
<accession>A0A1M5WMM1</accession>
<evidence type="ECO:0000256" key="2">
    <source>
        <dbReference type="ARBA" id="ARBA00022670"/>
    </source>
</evidence>
<keyword evidence="2" id="KW-0645">Protease</keyword>
<dbReference type="Proteomes" id="UP000184278">
    <property type="component" value="Unassembled WGS sequence"/>
</dbReference>
<evidence type="ECO:0000313" key="9">
    <source>
        <dbReference type="EMBL" id="SHH88777.1"/>
    </source>
</evidence>
<evidence type="ECO:0000256" key="7">
    <source>
        <dbReference type="RuleBase" id="RU003797"/>
    </source>
</evidence>
<dbReference type="InterPro" id="IPR037518">
    <property type="entry name" value="MPN"/>
</dbReference>
<dbReference type="GO" id="GO:0046872">
    <property type="term" value="F:metal ion binding"/>
    <property type="evidence" value="ECO:0007669"/>
    <property type="project" value="UniProtKB-KW"/>
</dbReference>
<sequence>MLAGESMNKTSRSLSLKLRDGITIKDDLPFEKFLKYGPHSLSDSELLAIIIRCGTKDHDPIEIGQEILKRCRNYEAGIGGLYQLSVDELMQIDGLGQVKAVQIKCIAELSLRLSRSAKSDEVTFHSSEEIARYYMEQLRHKDQEHVILIALDARMRLICDKTLYIGTVSSCNISARDIFRQALMTGAAQIALLHNHPSGNALPSEADIDMTKRIWKLGRIMEIPVYDHIIIGDRQYSSLNEFLENDQYN</sequence>
<dbReference type="PROSITE" id="PS50249">
    <property type="entry name" value="MPN"/>
    <property type="match status" value="1"/>
</dbReference>
<dbReference type="STRING" id="1121131.SAMN02745229_01079"/>
<keyword evidence="5" id="KW-0862">Zinc</keyword>
<organism evidence="9 10">
    <name type="scientific">Butyrivibrio fibrisolvens DSM 3071</name>
    <dbReference type="NCBI Taxonomy" id="1121131"/>
    <lineage>
        <taxon>Bacteria</taxon>
        <taxon>Bacillati</taxon>
        <taxon>Bacillota</taxon>
        <taxon>Clostridia</taxon>
        <taxon>Lachnospirales</taxon>
        <taxon>Lachnospiraceae</taxon>
        <taxon>Butyrivibrio</taxon>
    </lineage>
</organism>
<dbReference type="CDD" id="cd08071">
    <property type="entry name" value="MPN_DUF2466"/>
    <property type="match status" value="1"/>
</dbReference>
<evidence type="ECO:0000259" key="8">
    <source>
        <dbReference type="PROSITE" id="PS50249"/>
    </source>
</evidence>
<keyword evidence="4" id="KW-0378">Hydrolase</keyword>
<gene>
    <name evidence="9" type="ORF">SAMN02745229_01079</name>
</gene>
<dbReference type="InterPro" id="IPR001405">
    <property type="entry name" value="UPF0758"/>
</dbReference>
<evidence type="ECO:0000256" key="4">
    <source>
        <dbReference type="ARBA" id="ARBA00022801"/>
    </source>
</evidence>
<dbReference type="InterPro" id="IPR025657">
    <property type="entry name" value="RadC_JAB"/>
</dbReference>
<dbReference type="InterPro" id="IPR020891">
    <property type="entry name" value="UPF0758_CS"/>
</dbReference>
<dbReference type="NCBIfam" id="NF000642">
    <property type="entry name" value="PRK00024.1"/>
    <property type="match status" value="1"/>
</dbReference>
<dbReference type="InterPro" id="IPR046778">
    <property type="entry name" value="UPF0758_N"/>
</dbReference>
<dbReference type="EMBL" id="FQXK01000008">
    <property type="protein sequence ID" value="SHH88777.1"/>
    <property type="molecule type" value="Genomic_DNA"/>
</dbReference>
<keyword evidence="6" id="KW-0482">Metalloprotease</keyword>
<proteinExistence type="inferred from homology"/>
<name>A0A1M5WMM1_BUTFI</name>
<dbReference type="Pfam" id="PF20582">
    <property type="entry name" value="UPF0758_N"/>
    <property type="match status" value="1"/>
</dbReference>
<keyword evidence="3" id="KW-0479">Metal-binding</keyword>
<evidence type="ECO:0000256" key="6">
    <source>
        <dbReference type="ARBA" id="ARBA00023049"/>
    </source>
</evidence>
<dbReference type="GO" id="GO:0006508">
    <property type="term" value="P:proteolysis"/>
    <property type="evidence" value="ECO:0007669"/>
    <property type="project" value="UniProtKB-KW"/>
</dbReference>
<dbReference type="Pfam" id="PF04002">
    <property type="entry name" value="RadC"/>
    <property type="match status" value="1"/>
</dbReference>
<keyword evidence="10" id="KW-1185">Reference proteome</keyword>
<comment type="similarity">
    <text evidence="1 7">Belongs to the UPF0758 family.</text>
</comment>
<feature type="domain" description="MPN" evidence="8">
    <location>
        <begin position="123"/>
        <end position="245"/>
    </location>
</feature>
<protein>
    <submittedName>
        <fullName evidence="9">DNA repair protein RadC</fullName>
    </submittedName>
</protein>
<dbReference type="PANTHER" id="PTHR30471">
    <property type="entry name" value="DNA REPAIR PROTEIN RADC"/>
    <property type="match status" value="1"/>
</dbReference>
<reference evidence="10" key="1">
    <citation type="submission" date="2016-11" db="EMBL/GenBank/DDBJ databases">
        <authorList>
            <person name="Varghese N."/>
            <person name="Submissions S."/>
        </authorList>
    </citation>
    <scope>NUCLEOTIDE SEQUENCE [LARGE SCALE GENOMIC DNA]</scope>
    <source>
        <strain evidence="10">DSM 3071</strain>
    </source>
</reference>
<evidence type="ECO:0000256" key="5">
    <source>
        <dbReference type="ARBA" id="ARBA00022833"/>
    </source>
</evidence>
<evidence type="ECO:0000256" key="1">
    <source>
        <dbReference type="ARBA" id="ARBA00010243"/>
    </source>
</evidence>
<dbReference type="Gene3D" id="3.40.140.10">
    <property type="entry name" value="Cytidine Deaminase, domain 2"/>
    <property type="match status" value="1"/>
</dbReference>
<evidence type="ECO:0000313" key="10">
    <source>
        <dbReference type="Proteomes" id="UP000184278"/>
    </source>
</evidence>
<dbReference type="PANTHER" id="PTHR30471:SF3">
    <property type="entry name" value="UPF0758 PROTEIN YEES-RELATED"/>
    <property type="match status" value="1"/>
</dbReference>